<sequence>MADLLTVALICASTLPGPDCSRETALDVIVMPANSIMECAMGGQARIASLGLATGPDVYVKIRCDRRETVVAARPAD</sequence>
<proteinExistence type="predicted"/>
<dbReference type="AlphaFoldDB" id="A0A5B2VEJ4"/>
<comment type="caution">
    <text evidence="1">The sequence shown here is derived from an EMBL/GenBank/DDBJ whole genome shotgun (WGS) entry which is preliminary data.</text>
</comment>
<gene>
    <name evidence="1" type="ORF">F0L46_11075</name>
</gene>
<keyword evidence="2" id="KW-1185">Reference proteome</keyword>
<dbReference type="OrthoDB" id="7864919at2"/>
<dbReference type="Proteomes" id="UP000323142">
    <property type="component" value="Unassembled WGS sequence"/>
</dbReference>
<accession>A0A5B2VEJ4</accession>
<dbReference type="RefSeq" id="WP_149817399.1">
    <property type="nucleotide sequence ID" value="NZ_VUOA01000019.1"/>
</dbReference>
<dbReference type="EMBL" id="VUOA01000019">
    <property type="protein sequence ID" value="KAA2237521.1"/>
    <property type="molecule type" value="Genomic_DNA"/>
</dbReference>
<name>A0A5B2VEJ4_9HYPH</name>
<reference evidence="1 2" key="1">
    <citation type="submission" date="2019-09" db="EMBL/GenBank/DDBJ databases">
        <title>Salinarimonas rosea gen. nov., sp. nov., a new member of the a-2 subgroup of the Proteobacteria.</title>
        <authorList>
            <person name="Liu J."/>
        </authorList>
    </citation>
    <scope>NUCLEOTIDE SEQUENCE [LARGE SCALE GENOMIC DNA]</scope>
    <source>
        <strain evidence="1 2">BN140002</strain>
    </source>
</reference>
<protein>
    <submittedName>
        <fullName evidence="1">Uncharacterized protein</fullName>
    </submittedName>
</protein>
<evidence type="ECO:0000313" key="1">
    <source>
        <dbReference type="EMBL" id="KAA2237521.1"/>
    </source>
</evidence>
<organism evidence="1 2">
    <name type="scientific">Salinarimonas soli</name>
    <dbReference type="NCBI Taxonomy" id="1638099"/>
    <lineage>
        <taxon>Bacteria</taxon>
        <taxon>Pseudomonadati</taxon>
        <taxon>Pseudomonadota</taxon>
        <taxon>Alphaproteobacteria</taxon>
        <taxon>Hyphomicrobiales</taxon>
        <taxon>Salinarimonadaceae</taxon>
        <taxon>Salinarimonas</taxon>
    </lineage>
</organism>
<reference evidence="1 2" key="2">
    <citation type="submission" date="2019-09" db="EMBL/GenBank/DDBJ databases">
        <authorList>
            <person name="Jin C."/>
        </authorList>
    </citation>
    <scope>NUCLEOTIDE SEQUENCE [LARGE SCALE GENOMIC DNA]</scope>
    <source>
        <strain evidence="1 2">BN140002</strain>
    </source>
</reference>
<evidence type="ECO:0000313" key="2">
    <source>
        <dbReference type="Proteomes" id="UP000323142"/>
    </source>
</evidence>